<evidence type="ECO:0000256" key="1">
    <source>
        <dbReference type="ARBA" id="ARBA00001933"/>
    </source>
</evidence>
<dbReference type="InterPro" id="IPR036633">
    <property type="entry name" value="Prn/Lys/Arg_de-COase_C_sf"/>
</dbReference>
<dbReference type="OrthoDB" id="9815233at2"/>
<accession>A0A1H9SNF6</accession>
<protein>
    <submittedName>
        <fullName evidence="8">Arginine/lysine/ornithine decarboxylase</fullName>
    </submittedName>
</protein>
<comment type="similarity">
    <text evidence="2">Belongs to the Orn/Lys/Arg decarboxylase class-I family.</text>
</comment>
<dbReference type="Pfam" id="PF03711">
    <property type="entry name" value="OKR_DC_1_C"/>
    <property type="match status" value="1"/>
</dbReference>
<feature type="domain" description="Orn/Lys/Arg decarboxylase C-terminal" evidence="7">
    <location>
        <begin position="395"/>
        <end position="443"/>
    </location>
</feature>
<reference evidence="8 9" key="1">
    <citation type="submission" date="2016-10" db="EMBL/GenBank/DDBJ databases">
        <authorList>
            <person name="de Groot N.N."/>
        </authorList>
    </citation>
    <scope>NUCLEOTIDE SEQUENCE [LARGE SCALE GENOMIC DNA]</scope>
    <source>
        <strain evidence="8 9">DSM 13760</strain>
    </source>
</reference>
<dbReference type="SUPFAM" id="SSF55904">
    <property type="entry name" value="Ornithine decarboxylase C-terminal domain"/>
    <property type="match status" value="1"/>
</dbReference>
<evidence type="ECO:0000256" key="2">
    <source>
        <dbReference type="ARBA" id="ARBA00010671"/>
    </source>
</evidence>
<dbReference type="PANTHER" id="PTHR43277">
    <property type="entry name" value="ARGININE DECARBOXYLASE"/>
    <property type="match status" value="1"/>
</dbReference>
<keyword evidence="3" id="KW-0210">Decarboxylase</keyword>
<dbReference type="Gene3D" id="3.40.640.10">
    <property type="entry name" value="Type I PLP-dependent aspartate aminotransferase-like (Major domain)"/>
    <property type="match status" value="1"/>
</dbReference>
<feature type="domain" description="Orn/Lys/Arg decarboxylases family 1 pyridoxal-P attachment site" evidence="6">
    <location>
        <begin position="11"/>
        <end position="352"/>
    </location>
</feature>
<evidence type="ECO:0000313" key="8">
    <source>
        <dbReference type="EMBL" id="SER86542.1"/>
    </source>
</evidence>
<keyword evidence="5" id="KW-0456">Lyase</keyword>
<proteinExistence type="inferred from homology"/>
<dbReference type="InterPro" id="IPR000310">
    <property type="entry name" value="Orn/Lys/Arg_deCO2ase_major_dom"/>
</dbReference>
<evidence type="ECO:0000259" key="7">
    <source>
        <dbReference type="Pfam" id="PF03711"/>
    </source>
</evidence>
<dbReference type="Gene3D" id="3.90.100.10">
    <property type="entry name" value="Orn/Lys/Arg decarboxylase, C-terminal domain"/>
    <property type="match status" value="1"/>
</dbReference>
<evidence type="ECO:0000256" key="5">
    <source>
        <dbReference type="ARBA" id="ARBA00023239"/>
    </source>
</evidence>
<dbReference type="EMBL" id="FOHA01000008">
    <property type="protein sequence ID" value="SER86542.1"/>
    <property type="molecule type" value="Genomic_DNA"/>
</dbReference>
<dbReference type="InterPro" id="IPR015421">
    <property type="entry name" value="PyrdxlP-dep_Trfase_major"/>
</dbReference>
<keyword evidence="4" id="KW-0663">Pyridoxal phosphate</keyword>
<keyword evidence="9" id="KW-1185">Reference proteome</keyword>
<dbReference type="PANTHER" id="PTHR43277:SF3">
    <property type="entry name" value="DECARBOXYLASE, PUTATIVE-RELATED"/>
    <property type="match status" value="1"/>
</dbReference>
<dbReference type="RefSeq" id="WP_092652026.1">
    <property type="nucleotide sequence ID" value="NZ_FOHA01000008.1"/>
</dbReference>
<evidence type="ECO:0000256" key="4">
    <source>
        <dbReference type="ARBA" id="ARBA00022898"/>
    </source>
</evidence>
<dbReference type="InterPro" id="IPR008286">
    <property type="entry name" value="Prn/Lys/Arg_de-COase_C"/>
</dbReference>
<organism evidence="8 9">
    <name type="scientific">Isobaculum melis</name>
    <dbReference type="NCBI Taxonomy" id="142588"/>
    <lineage>
        <taxon>Bacteria</taxon>
        <taxon>Bacillati</taxon>
        <taxon>Bacillota</taxon>
        <taxon>Bacilli</taxon>
        <taxon>Lactobacillales</taxon>
        <taxon>Carnobacteriaceae</taxon>
        <taxon>Isobaculum</taxon>
    </lineage>
</organism>
<gene>
    <name evidence="8" type="ORF">SAMN04488559_10854</name>
</gene>
<dbReference type="Proteomes" id="UP000198948">
    <property type="component" value="Unassembled WGS sequence"/>
</dbReference>
<dbReference type="Pfam" id="PF01276">
    <property type="entry name" value="OKR_DC_1"/>
    <property type="match status" value="1"/>
</dbReference>
<comment type="cofactor">
    <cofactor evidence="1">
        <name>pyridoxal 5'-phosphate</name>
        <dbReference type="ChEBI" id="CHEBI:597326"/>
    </cofactor>
</comment>
<dbReference type="GO" id="GO:0016831">
    <property type="term" value="F:carboxy-lyase activity"/>
    <property type="evidence" value="ECO:0007669"/>
    <property type="project" value="UniProtKB-KW"/>
</dbReference>
<evidence type="ECO:0000256" key="3">
    <source>
        <dbReference type="ARBA" id="ARBA00022793"/>
    </source>
</evidence>
<evidence type="ECO:0000313" key="9">
    <source>
        <dbReference type="Proteomes" id="UP000198948"/>
    </source>
</evidence>
<name>A0A1H9SNF6_9LACT</name>
<dbReference type="InterPro" id="IPR052357">
    <property type="entry name" value="Orn_Lys_Arg_decarboxylase-I"/>
</dbReference>
<sequence>MSKEHLQSQLPLYTILEEHRQQERFSVHVPGHKNGLNWPNLPAFATDFLAFDQTEVTGLDYLHAPTGVLQESQALLSQLYGSKRSFFLVNGSTVGILSMILGTVQKNDPVFVMKNAHQSVFHGLAMAAATPIFLTPEMDEEKQTMVGLAPALLAEAIATYPAAKVLILTYPNYYGQTYDLKALIHLAHAHDICVLVDEAHGAHLIVSEELPKSATQLGADVVVQSAHKMLPAMTQAAYLHVMTSRVSERKIAQYLHQLQTSSPSYLLMLSLDIARQFAGTFTKEDWAYTKKQNQKWRALFEAAGLMVWQPDDLMKLIVFKEAVSGSALATFLEKDGLYAEMADATKVVLTLPLLKVGQVVKRPSLTQTMASLKEYSAASAVLPYGQWQPVAMSLLALTYQEQAERAVESIQLAQAVQRVVAENITIYPPGIPFKVAGEVLTAADIVQIADWRRKGLRVVGLDAATTELAVYLLD</sequence>
<dbReference type="InterPro" id="IPR015424">
    <property type="entry name" value="PyrdxlP-dep_Trfase"/>
</dbReference>
<dbReference type="STRING" id="142588.SAMN04488559_10854"/>
<dbReference type="AlphaFoldDB" id="A0A1H9SNF6"/>
<evidence type="ECO:0000259" key="6">
    <source>
        <dbReference type="Pfam" id="PF01276"/>
    </source>
</evidence>
<dbReference type="SUPFAM" id="SSF53383">
    <property type="entry name" value="PLP-dependent transferases"/>
    <property type="match status" value="1"/>
</dbReference>